<dbReference type="Gene3D" id="3.40.50.720">
    <property type="entry name" value="NAD(P)-binding Rossmann-like Domain"/>
    <property type="match status" value="1"/>
</dbReference>
<evidence type="ECO:0000313" key="4">
    <source>
        <dbReference type="Proteomes" id="UP000070414"/>
    </source>
</evidence>
<dbReference type="EMBL" id="LHXS01000053">
    <property type="protein sequence ID" value="KXA96619.1"/>
    <property type="molecule type" value="Genomic_DNA"/>
</dbReference>
<organism evidence="3 4">
    <name type="scientific">candidate division MSBL1 archaeon SCGC-AAA259I14</name>
    <dbReference type="NCBI Taxonomy" id="1698268"/>
    <lineage>
        <taxon>Archaea</taxon>
        <taxon>Methanobacteriati</taxon>
        <taxon>Methanobacteriota</taxon>
        <taxon>candidate division MSBL1</taxon>
    </lineage>
</organism>
<evidence type="ECO:0000259" key="2">
    <source>
        <dbReference type="Pfam" id="PF13478"/>
    </source>
</evidence>
<dbReference type="PANTHER" id="PTHR30388:SF6">
    <property type="entry name" value="XANTHINE DEHYDROGENASE SUBUNIT A-RELATED"/>
    <property type="match status" value="1"/>
</dbReference>
<dbReference type="InterPro" id="IPR052698">
    <property type="entry name" value="MoCofactor_Util/Proc"/>
</dbReference>
<dbReference type="InterPro" id="IPR027051">
    <property type="entry name" value="XdhC_Rossmann_dom"/>
</dbReference>
<accession>A0A133UR50</accession>
<dbReference type="Pfam" id="PF02625">
    <property type="entry name" value="XdhC_CoxI"/>
    <property type="match status" value="1"/>
</dbReference>
<gene>
    <name evidence="3" type="ORF">AKJ38_02975</name>
</gene>
<evidence type="ECO:0008006" key="5">
    <source>
        <dbReference type="Google" id="ProtNLM"/>
    </source>
</evidence>
<proteinExistence type="predicted"/>
<keyword evidence="4" id="KW-1185">Reference proteome</keyword>
<feature type="domain" description="XdhC Rossmann" evidence="2">
    <location>
        <begin position="108"/>
        <end position="247"/>
    </location>
</feature>
<evidence type="ECO:0000259" key="1">
    <source>
        <dbReference type="Pfam" id="PF02625"/>
    </source>
</evidence>
<dbReference type="Pfam" id="PF13478">
    <property type="entry name" value="XdhC_C"/>
    <property type="match status" value="1"/>
</dbReference>
<reference evidence="3 4" key="1">
    <citation type="journal article" date="2016" name="Sci. Rep.">
        <title>Metabolic traits of an uncultured archaeal lineage -MSBL1- from brine pools of the Red Sea.</title>
        <authorList>
            <person name="Mwirichia R."/>
            <person name="Alam I."/>
            <person name="Rashid M."/>
            <person name="Vinu M."/>
            <person name="Ba-Alawi W."/>
            <person name="Anthony Kamau A."/>
            <person name="Kamanda Ngugi D."/>
            <person name="Goker M."/>
            <person name="Klenk H.P."/>
            <person name="Bajic V."/>
            <person name="Stingl U."/>
        </authorList>
    </citation>
    <scope>NUCLEOTIDE SEQUENCE [LARGE SCALE GENOMIC DNA]</scope>
    <source>
        <strain evidence="3">SCGC-AAA259I14</strain>
    </source>
</reference>
<protein>
    <recommendedName>
        <fullName evidence="5">Xanthine dehydrogenase</fullName>
    </recommendedName>
</protein>
<comment type="caution">
    <text evidence="3">The sequence shown here is derived from an EMBL/GenBank/DDBJ whole genome shotgun (WGS) entry which is preliminary data.</text>
</comment>
<dbReference type="Proteomes" id="UP000070414">
    <property type="component" value="Unassembled WGS sequence"/>
</dbReference>
<feature type="domain" description="XdhC- CoxI" evidence="1">
    <location>
        <begin position="12"/>
        <end position="75"/>
    </location>
</feature>
<name>A0A133UR50_9EURY</name>
<dbReference type="AlphaFoldDB" id="A0A133UR50"/>
<evidence type="ECO:0000313" key="3">
    <source>
        <dbReference type="EMBL" id="KXA96619.1"/>
    </source>
</evidence>
<dbReference type="InterPro" id="IPR003777">
    <property type="entry name" value="XdhC_CoxI"/>
</dbReference>
<dbReference type="PANTHER" id="PTHR30388">
    <property type="entry name" value="ALDEHYDE OXIDOREDUCTASE MOLYBDENUM COFACTOR ASSEMBLY PROTEIN"/>
    <property type="match status" value="1"/>
</dbReference>
<sequence>MKGIYQRINELLNEGERFAVATIIRSEGSSPRGAGAKMIVQNDGETIGSVGGDCAERGVIDASLKALENGEPRTVGMELVEEEKGGIGMKCGGEIEVSIEILEPSPRLVLIGGGRVAIEVAKLAEQVGFEIRVIDPFVEEESFPDTAKVIPQPVSEGISEVEITSQSYIVIITRHKYDQPALTESLETEAAYIGMMGSETRVKSIFGTLEEEEGIERERLSEVHAPIGLEIGAETPKEIAVSIVSELIKERRCPECTGESSKIGYKKK</sequence>